<dbReference type="SUPFAM" id="SSF56672">
    <property type="entry name" value="DNA/RNA polymerases"/>
    <property type="match status" value="1"/>
</dbReference>
<dbReference type="InterPro" id="IPR050951">
    <property type="entry name" value="Retrovirus_Pol_polyprotein"/>
</dbReference>
<dbReference type="AlphaFoldDB" id="A0A9Q3H5K6"/>
<protein>
    <recommendedName>
        <fullName evidence="2">Reverse transcriptase/retrotransposon-derived protein RNase H-like domain-containing protein</fullName>
    </recommendedName>
</protein>
<evidence type="ECO:0000256" key="1">
    <source>
        <dbReference type="ARBA" id="ARBA00023268"/>
    </source>
</evidence>
<dbReference type="GO" id="GO:0003824">
    <property type="term" value="F:catalytic activity"/>
    <property type="evidence" value="ECO:0007669"/>
    <property type="project" value="UniProtKB-KW"/>
</dbReference>
<dbReference type="Proteomes" id="UP000765509">
    <property type="component" value="Unassembled WGS sequence"/>
</dbReference>
<gene>
    <name evidence="3" type="ORF">O181_032533</name>
</gene>
<dbReference type="SUPFAM" id="SSF53098">
    <property type="entry name" value="Ribonuclease H-like"/>
    <property type="match status" value="1"/>
</dbReference>
<comment type="caution">
    <text evidence="3">The sequence shown here is derived from an EMBL/GenBank/DDBJ whole genome shotgun (WGS) entry which is preliminary data.</text>
</comment>
<proteinExistence type="predicted"/>
<evidence type="ECO:0000259" key="2">
    <source>
        <dbReference type="Pfam" id="PF17919"/>
    </source>
</evidence>
<dbReference type="Gene3D" id="3.30.420.10">
    <property type="entry name" value="Ribonuclease H-like superfamily/Ribonuclease H"/>
    <property type="match status" value="1"/>
</dbReference>
<dbReference type="PANTHER" id="PTHR37984:SF5">
    <property type="entry name" value="PROTEIN NYNRIN-LIKE"/>
    <property type="match status" value="1"/>
</dbReference>
<feature type="domain" description="Reverse transcriptase/retrotransposon-derived protein RNase H-like" evidence="2">
    <location>
        <begin position="2"/>
        <end position="70"/>
    </location>
</feature>
<name>A0A9Q3H5K6_9BASI</name>
<dbReference type="PANTHER" id="PTHR37984">
    <property type="entry name" value="PROTEIN CBG26694"/>
    <property type="match status" value="1"/>
</dbReference>
<evidence type="ECO:0000313" key="4">
    <source>
        <dbReference type="Proteomes" id="UP000765509"/>
    </source>
</evidence>
<dbReference type="EMBL" id="AVOT02011770">
    <property type="protein sequence ID" value="MBW0492818.1"/>
    <property type="molecule type" value="Genomic_DNA"/>
</dbReference>
<dbReference type="OrthoDB" id="3158924at2759"/>
<reference evidence="3" key="1">
    <citation type="submission" date="2021-03" db="EMBL/GenBank/DDBJ databases">
        <title>Draft genome sequence of rust myrtle Austropuccinia psidii MF-1, a brazilian biotype.</title>
        <authorList>
            <person name="Quecine M.C."/>
            <person name="Pachon D.M.R."/>
            <person name="Bonatelli M.L."/>
            <person name="Correr F.H."/>
            <person name="Franceschini L.M."/>
            <person name="Leite T.F."/>
            <person name="Margarido G.R.A."/>
            <person name="Almeida C.A."/>
            <person name="Ferrarezi J.A."/>
            <person name="Labate C.A."/>
        </authorList>
    </citation>
    <scope>NUCLEOTIDE SEQUENCE</scope>
    <source>
        <strain evidence="3">MF-1</strain>
    </source>
</reference>
<accession>A0A9Q3H5K6</accession>
<evidence type="ECO:0000313" key="3">
    <source>
        <dbReference type="EMBL" id="MBW0492818.1"/>
    </source>
</evidence>
<dbReference type="InterPro" id="IPR012337">
    <property type="entry name" value="RNaseH-like_sf"/>
</dbReference>
<dbReference type="InterPro" id="IPR041577">
    <property type="entry name" value="RT_RNaseH_2"/>
</dbReference>
<sequence>MPDFKLPFNLYIDASGHGLGASLHQVQIINYKPVEGTISFISRKMEPTEARYAASQRGARGYNACLVNFDRFSKTPIILPCYKDDTAMDTALLMWNRVVSRTGIFTNIISNRDPKFTSPLWTNIHQLFGTNLSFSTAYHPQTDALELPYNTSIHSSTNRNPAILQKGWNPEIPQDSLRKDLVEIGPTVASFKGMLQKYRNHAVRCMEDSFAYAKDKWDNSHATSYFTVGYLVLVSNTNFNNIKGCKKLKDFFAGPFVIKALHGENSVEVESSEELRNKHPSFPVGLIKPYKSSVAKNFL</sequence>
<keyword evidence="4" id="KW-1185">Reference proteome</keyword>
<dbReference type="InterPro" id="IPR036397">
    <property type="entry name" value="RNaseH_sf"/>
</dbReference>
<dbReference type="InterPro" id="IPR043502">
    <property type="entry name" value="DNA/RNA_pol_sf"/>
</dbReference>
<dbReference type="GO" id="GO:0003676">
    <property type="term" value="F:nucleic acid binding"/>
    <property type="evidence" value="ECO:0007669"/>
    <property type="project" value="InterPro"/>
</dbReference>
<dbReference type="Pfam" id="PF17919">
    <property type="entry name" value="RT_RNaseH_2"/>
    <property type="match status" value="1"/>
</dbReference>
<keyword evidence="1" id="KW-0511">Multifunctional enzyme</keyword>
<organism evidence="3 4">
    <name type="scientific">Austropuccinia psidii MF-1</name>
    <dbReference type="NCBI Taxonomy" id="1389203"/>
    <lineage>
        <taxon>Eukaryota</taxon>
        <taxon>Fungi</taxon>
        <taxon>Dikarya</taxon>
        <taxon>Basidiomycota</taxon>
        <taxon>Pucciniomycotina</taxon>
        <taxon>Pucciniomycetes</taxon>
        <taxon>Pucciniales</taxon>
        <taxon>Sphaerophragmiaceae</taxon>
        <taxon>Austropuccinia</taxon>
    </lineage>
</organism>